<dbReference type="InterPro" id="IPR016160">
    <property type="entry name" value="Ald_DH_CS_CYS"/>
</dbReference>
<dbReference type="Gene3D" id="3.40.605.10">
    <property type="entry name" value="Aldehyde Dehydrogenase, Chain A, domain 1"/>
    <property type="match status" value="1"/>
</dbReference>
<dbReference type="InterPro" id="IPR016161">
    <property type="entry name" value="Ald_DH/histidinol_DH"/>
</dbReference>
<dbReference type="CDD" id="cd07103">
    <property type="entry name" value="ALDH_F5_SSADH_GabD"/>
    <property type="match status" value="1"/>
</dbReference>
<proteinExistence type="predicted"/>
<evidence type="ECO:0000313" key="4">
    <source>
        <dbReference type="Proteomes" id="UP000800303"/>
    </source>
</evidence>
<organism evidence="3 4">
    <name type="scientific">Saccharibacillus alkalitolerans</name>
    <dbReference type="NCBI Taxonomy" id="2705290"/>
    <lineage>
        <taxon>Bacteria</taxon>
        <taxon>Bacillati</taxon>
        <taxon>Bacillota</taxon>
        <taxon>Bacilli</taxon>
        <taxon>Bacillales</taxon>
        <taxon>Paenibacillaceae</taxon>
        <taxon>Saccharibacillus</taxon>
    </lineage>
</organism>
<dbReference type="InterPro" id="IPR016163">
    <property type="entry name" value="Ald_DH_C"/>
</dbReference>
<dbReference type="InterPro" id="IPR015590">
    <property type="entry name" value="Aldehyde_DH_dom"/>
</dbReference>
<keyword evidence="1" id="KW-0560">Oxidoreductase</keyword>
<reference evidence="3 4" key="1">
    <citation type="submission" date="2020-01" db="EMBL/GenBank/DDBJ databases">
        <title>Polyphasic characterisation and genomic insights into a novel alkali tolerant bacterium VR-M41.</title>
        <authorList>
            <person name="Vemuluri V.R."/>
        </authorList>
    </citation>
    <scope>NUCLEOTIDE SEQUENCE [LARGE SCALE GENOMIC DNA]</scope>
    <source>
        <strain evidence="3 4">VR-M41</strain>
    </source>
</reference>
<evidence type="ECO:0000256" key="1">
    <source>
        <dbReference type="ARBA" id="ARBA00023002"/>
    </source>
</evidence>
<dbReference type="PANTHER" id="PTHR43353">
    <property type="entry name" value="SUCCINATE-SEMIALDEHYDE DEHYDROGENASE, MITOCHONDRIAL"/>
    <property type="match status" value="1"/>
</dbReference>
<dbReference type="Pfam" id="PF00171">
    <property type="entry name" value="Aldedh"/>
    <property type="match status" value="1"/>
</dbReference>
<dbReference type="EMBL" id="JAAFGS010000001">
    <property type="protein sequence ID" value="NGZ74386.1"/>
    <property type="molecule type" value="Genomic_DNA"/>
</dbReference>
<name>A0ABX0F0G7_9BACL</name>
<evidence type="ECO:0000259" key="2">
    <source>
        <dbReference type="Pfam" id="PF00171"/>
    </source>
</evidence>
<dbReference type="Proteomes" id="UP000800303">
    <property type="component" value="Unassembled WGS sequence"/>
</dbReference>
<dbReference type="InterPro" id="IPR050740">
    <property type="entry name" value="Aldehyde_DH_Superfamily"/>
</dbReference>
<comment type="caution">
    <text evidence="3">The sequence shown here is derived from an EMBL/GenBank/DDBJ whole genome shotgun (WGS) entry which is preliminary data.</text>
</comment>
<dbReference type="Gene3D" id="3.40.309.10">
    <property type="entry name" value="Aldehyde Dehydrogenase, Chain A, domain 2"/>
    <property type="match status" value="1"/>
</dbReference>
<dbReference type="PANTHER" id="PTHR43353:SF5">
    <property type="entry name" value="SUCCINATE-SEMIALDEHYDE DEHYDROGENASE, MITOCHONDRIAL"/>
    <property type="match status" value="1"/>
</dbReference>
<protein>
    <submittedName>
        <fullName evidence="3">NAD-dependent succinate-semialdehyde dehydrogenase</fullName>
    </submittedName>
</protein>
<dbReference type="InterPro" id="IPR016162">
    <property type="entry name" value="Ald_DH_N"/>
</dbReference>
<gene>
    <name evidence="3" type="ORF">GYN08_03580</name>
</gene>
<accession>A0ABX0F0G7</accession>
<dbReference type="PROSITE" id="PS00070">
    <property type="entry name" value="ALDEHYDE_DEHYDR_CYS"/>
    <property type="match status" value="1"/>
</dbReference>
<dbReference type="SUPFAM" id="SSF53720">
    <property type="entry name" value="ALDH-like"/>
    <property type="match status" value="1"/>
</dbReference>
<feature type="domain" description="Aldehyde dehydrogenase" evidence="2">
    <location>
        <begin position="20"/>
        <end position="479"/>
    </location>
</feature>
<evidence type="ECO:0000313" key="3">
    <source>
        <dbReference type="EMBL" id="NGZ74386.1"/>
    </source>
</evidence>
<keyword evidence="4" id="KW-1185">Reference proteome</keyword>
<sequence>METERWRICMQGKLLIGGQWITTAEQIEVRNPANGETVGYAAHATEADARAAADAAYAAFPAWAALTAQRRGELLLNWNALIAEHREELARIMTLEQGKPLREAAGEIDYANSFVQWYAEEGKRVYGETIPASSANKRLFVIKQPVGVAAMITPWNFPASMITRKAAPALAAGCTVVIKPSEETPFTALRLAELAQEAGFPAGVINVVTGKPGEIGGVWQRDARVRKLSFTGSTRVGKELMKGAADTMKKLSLELGGHAPFIVTEHADLERAADGMIASKFRNGGQTCVCTNRVYVHESVAGRFAELAAAKAASLKVGSGLDEGTDIGPLINEAAVDKVLAQIDDARTKGARVLTGGERDREAGSGHFVRPTLIADATDDMLCMNEETFGPLAPISTFRTIDEVIERANRSPYGLAAYVFTEKIGEAVKIAEQLEFGIVGLNDPLPSTAQAPFGGFKESGVGREGGRYGIEEYLEVKYISLGL</sequence>